<feature type="region of interest" description="Disordered" evidence="1">
    <location>
        <begin position="643"/>
        <end position="713"/>
    </location>
</feature>
<feature type="chain" id="PRO_5024428769" evidence="2">
    <location>
        <begin position="19"/>
        <end position="987"/>
    </location>
</feature>
<evidence type="ECO:0000256" key="2">
    <source>
        <dbReference type="SAM" id="SignalP"/>
    </source>
</evidence>
<dbReference type="GO" id="GO:0005509">
    <property type="term" value="F:calcium ion binding"/>
    <property type="evidence" value="ECO:0007669"/>
    <property type="project" value="InterPro"/>
</dbReference>
<feature type="domain" description="Dystroglycan-type cadherin-like" evidence="3">
    <location>
        <begin position="134"/>
        <end position="230"/>
    </location>
</feature>
<feature type="region of interest" description="Disordered" evidence="1">
    <location>
        <begin position="879"/>
        <end position="900"/>
    </location>
</feature>
<reference evidence="4 5" key="1">
    <citation type="journal article" date="2019" name="Fungal Biol. Biotechnol.">
        <title>Draft genome sequence of fastidious pathogen Ceratobasidium theobromae, which causes vascular-streak dieback in Theobroma cacao.</title>
        <authorList>
            <person name="Ali S.S."/>
            <person name="Asman A."/>
            <person name="Shao J."/>
            <person name="Firmansyah A.P."/>
            <person name="Susilo A.W."/>
            <person name="Rosmana A."/>
            <person name="McMahon P."/>
            <person name="Junaid M."/>
            <person name="Guest D."/>
            <person name="Kheng T.Y."/>
            <person name="Meinhardt L.W."/>
            <person name="Bailey B.A."/>
        </authorList>
    </citation>
    <scope>NUCLEOTIDE SEQUENCE [LARGE SCALE GENOMIC DNA]</scope>
    <source>
        <strain evidence="4 5">CT2</strain>
    </source>
</reference>
<dbReference type="Proteomes" id="UP000383932">
    <property type="component" value="Unassembled WGS sequence"/>
</dbReference>
<evidence type="ECO:0000313" key="5">
    <source>
        <dbReference type="Proteomes" id="UP000383932"/>
    </source>
</evidence>
<dbReference type="SUPFAM" id="SSF49313">
    <property type="entry name" value="Cadherin-like"/>
    <property type="match status" value="4"/>
</dbReference>
<feature type="region of interest" description="Disordered" evidence="1">
    <location>
        <begin position="480"/>
        <end position="504"/>
    </location>
</feature>
<comment type="caution">
    <text evidence="4">The sequence shown here is derived from an EMBL/GenBank/DDBJ whole genome shotgun (WGS) entry which is preliminary data.</text>
</comment>
<protein>
    <submittedName>
        <fullName evidence="4">Transmembrane protein</fullName>
    </submittedName>
</protein>
<feature type="signal peptide" evidence="2">
    <location>
        <begin position="1"/>
        <end position="18"/>
    </location>
</feature>
<dbReference type="InterPro" id="IPR006644">
    <property type="entry name" value="Cadg"/>
</dbReference>
<feature type="compositionally biased region" description="Polar residues" evidence="1">
    <location>
        <begin position="652"/>
        <end position="675"/>
    </location>
</feature>
<evidence type="ECO:0000259" key="3">
    <source>
        <dbReference type="SMART" id="SM00736"/>
    </source>
</evidence>
<sequence>MMRPTHILAALLPLSVHAALPLSKQHPLIARVNQPYSWTISPLTFDNASSSGIFLRTSPEWLTYDNATSTFGGTPTSEDIGVTTVRVQNEFGENDRFQICVSSLPSPIINIPLASQLVPGNPSISSGFTFSAPNVGVRVPPKWSFSIGFDGFTFTTPDGRNVYYDATLADGLPLPDWVVFDNRSFTFDGVAPPTNHNSRLSIMLHGSDQWGFGAVHAQFDLVIGPRTHLIGVDGTAGLETINITGGLPFVHSIKTFGGLMIDGVPVVAANISRVEVNVSAVPWVVFDSSARVLSGLPPASAVGQSHFVLPVSITSDYNDTVFSNISLAVFSSYFTTASIQPLAVTAGAFMEFPLADYFSRARSTLAMIVPEYAPRAASSWLSYDNSNGTLSGLVPRSATYSQVNVTFYATDPETRAVSTASLLLSISSNGTRPEVWEHHGSDVNERAKTAIIVTFSVLGGAILLCCLLAICRCLCGVREPREDDENPSQWKGRAMNSPDTQRVDSLEKVMRGGELTPASEDTTFEDSKLPVSVVLPPQSDPKPGQRATSTKRMGFFERLLKPFKRKLGNQSLEPESGKIRRSQISRPTLIKDKGMLEHIESVFLEDAPRLDVVKDTVQHGDHRAHGSSEVLDSTLSFDCPEAGLAAQEPSERSTQMKMNRGSQILSESDESSLTSIPRRRSDFLPPRDQRMGASGQLHDGGSSPRIPYSTSSGTINSELREAAVIATAARQVLPSVVSTTSLDRNIVRYSGDSSKSAVPSKNRSSPSSPGSVSITGVRRPRLVQLDSERRVPTSPNEGASTVRNVSQKARLGGSGSALKDGSGEIDQDMRLSLGIRYVPAFDEDVDAGSTIFYMTPSVGKSPTPPAEVGRLPALRATVPSEDHQTTSLGQRGEGGSIRKTKVPVGAPFTIPISFETIPARGADLMLRQRDGKPAPAWVSLDQRDVELWGVPLKDHCGVHSFEIVEKFQGGQRVVSRMSLEVVEWGYM</sequence>
<gene>
    <name evidence="4" type="ORF">CTheo_2651</name>
</gene>
<dbReference type="SMART" id="SM00736">
    <property type="entry name" value="CADG"/>
    <property type="match status" value="1"/>
</dbReference>
<accession>A0A5N5QQ77</accession>
<organism evidence="4 5">
    <name type="scientific">Ceratobasidium theobromae</name>
    <dbReference type="NCBI Taxonomy" id="1582974"/>
    <lineage>
        <taxon>Eukaryota</taxon>
        <taxon>Fungi</taxon>
        <taxon>Dikarya</taxon>
        <taxon>Basidiomycota</taxon>
        <taxon>Agaricomycotina</taxon>
        <taxon>Agaricomycetes</taxon>
        <taxon>Cantharellales</taxon>
        <taxon>Ceratobasidiaceae</taxon>
        <taxon>Ceratobasidium</taxon>
    </lineage>
</organism>
<keyword evidence="5" id="KW-1185">Reference proteome</keyword>
<evidence type="ECO:0000256" key="1">
    <source>
        <dbReference type="SAM" id="MobiDB-lite"/>
    </source>
</evidence>
<keyword evidence="4" id="KW-0812">Transmembrane</keyword>
<dbReference type="EMBL" id="SSOP01000028">
    <property type="protein sequence ID" value="KAB5593925.1"/>
    <property type="molecule type" value="Genomic_DNA"/>
</dbReference>
<keyword evidence="4" id="KW-0472">Membrane</keyword>
<feature type="compositionally biased region" description="Polar residues" evidence="1">
    <location>
        <begin position="793"/>
        <end position="807"/>
    </location>
</feature>
<feature type="compositionally biased region" description="Low complexity" evidence="1">
    <location>
        <begin position="756"/>
        <end position="773"/>
    </location>
</feature>
<dbReference type="InterPro" id="IPR013783">
    <property type="entry name" value="Ig-like_fold"/>
</dbReference>
<feature type="compositionally biased region" description="Basic and acidic residues" evidence="1">
    <location>
        <begin position="679"/>
        <end position="690"/>
    </location>
</feature>
<dbReference type="GO" id="GO:0016020">
    <property type="term" value="C:membrane"/>
    <property type="evidence" value="ECO:0007669"/>
    <property type="project" value="InterPro"/>
</dbReference>
<keyword evidence="2" id="KW-0732">Signal</keyword>
<dbReference type="OrthoDB" id="414243at2759"/>
<dbReference type="AlphaFoldDB" id="A0A5N5QQ77"/>
<name>A0A5N5QQ77_9AGAM</name>
<evidence type="ECO:0000313" key="4">
    <source>
        <dbReference type="EMBL" id="KAB5593925.1"/>
    </source>
</evidence>
<feature type="region of interest" description="Disordered" evidence="1">
    <location>
        <begin position="751"/>
        <end position="823"/>
    </location>
</feature>
<dbReference type="Gene3D" id="2.60.40.10">
    <property type="entry name" value="Immunoglobulins"/>
    <property type="match status" value="4"/>
</dbReference>
<dbReference type="InterPro" id="IPR015919">
    <property type="entry name" value="Cadherin-like_sf"/>
</dbReference>
<dbReference type="Pfam" id="PF05345">
    <property type="entry name" value="He_PIG"/>
    <property type="match status" value="1"/>
</dbReference>
<proteinExistence type="predicted"/>